<dbReference type="EMBL" id="FRAF01000011">
    <property type="protein sequence ID" value="SHK27874.1"/>
    <property type="molecule type" value="Genomic_DNA"/>
</dbReference>
<protein>
    <submittedName>
        <fullName evidence="1">Uncharacterized protein</fullName>
    </submittedName>
</protein>
<dbReference type="Proteomes" id="UP000184016">
    <property type="component" value="Unassembled WGS sequence"/>
</dbReference>
<evidence type="ECO:0000313" key="1">
    <source>
        <dbReference type="EMBL" id="SHK27874.1"/>
    </source>
</evidence>
<name>A0A1M6R5Z0_9BACL</name>
<sequence length="104" mass="11917">MLDWEKFCEGNPAIDLAITMPNMRTGDLSLETQLAQTYKGFYRDRYEDTLPSESDFAVQIRLAKTKIRTAVEFIATVTQDSDNYPKITVDYIVKELPAFLSMLP</sequence>
<dbReference type="AlphaFoldDB" id="A0A1M6R5Z0"/>
<dbReference type="STRING" id="1830138.SAMN05443507_11166"/>
<keyword evidence="2" id="KW-1185">Reference proteome</keyword>
<organism evidence="1 2">
    <name type="scientific">Alicyclobacillus tolerans</name>
    <dbReference type="NCBI Taxonomy" id="90970"/>
    <lineage>
        <taxon>Bacteria</taxon>
        <taxon>Bacillati</taxon>
        <taxon>Bacillota</taxon>
        <taxon>Bacilli</taxon>
        <taxon>Bacillales</taxon>
        <taxon>Alicyclobacillaceae</taxon>
        <taxon>Alicyclobacillus</taxon>
    </lineage>
</organism>
<reference evidence="2" key="1">
    <citation type="submission" date="2016-11" db="EMBL/GenBank/DDBJ databases">
        <authorList>
            <person name="Varghese N."/>
            <person name="Submissions S."/>
        </authorList>
    </citation>
    <scope>NUCLEOTIDE SEQUENCE [LARGE SCALE GENOMIC DNA]</scope>
    <source>
        <strain evidence="2">USBA-503</strain>
    </source>
</reference>
<gene>
    <name evidence="1" type="ORF">SAMN05443507_11166</name>
</gene>
<evidence type="ECO:0000313" key="2">
    <source>
        <dbReference type="Proteomes" id="UP000184016"/>
    </source>
</evidence>
<proteinExistence type="predicted"/>
<accession>A0A1M6R5Z0</accession>